<dbReference type="RefSeq" id="WP_062977966.1">
    <property type="nucleotide sequence ID" value="NZ_JAAXOS010000006.1"/>
</dbReference>
<dbReference type="EMBL" id="JAAXOS010000006">
    <property type="protein sequence ID" value="NKY27419.1"/>
    <property type="molecule type" value="Genomic_DNA"/>
</dbReference>
<dbReference type="PANTHER" id="PTHR17985">
    <property type="entry name" value="SER/THR-RICH PROTEIN T10 IN DGCR REGION"/>
    <property type="match status" value="1"/>
</dbReference>
<proteinExistence type="predicted"/>
<comment type="caution">
    <text evidence="1">The sequence shown here is derived from an EMBL/GenBank/DDBJ whole genome shotgun (WGS) entry which is preliminary data.</text>
</comment>
<gene>
    <name evidence="1" type="ORF">HGB38_14450</name>
</gene>
<dbReference type="Pfam" id="PF05742">
    <property type="entry name" value="TANGO2"/>
    <property type="match status" value="1"/>
</dbReference>
<reference evidence="1 2" key="1">
    <citation type="submission" date="2020-04" db="EMBL/GenBank/DDBJ databases">
        <title>MicrobeNet Type strains.</title>
        <authorList>
            <person name="Nicholson A.C."/>
        </authorList>
    </citation>
    <scope>NUCLEOTIDE SEQUENCE [LARGE SCALE GENOMIC DNA]</scope>
    <source>
        <strain evidence="1 2">DSM 44956</strain>
    </source>
</reference>
<dbReference type="InterPro" id="IPR008551">
    <property type="entry name" value="TANGO2"/>
</dbReference>
<name>A0A7X6L3Z9_9NOCA</name>
<evidence type="ECO:0000313" key="2">
    <source>
        <dbReference type="Proteomes" id="UP000540698"/>
    </source>
</evidence>
<dbReference type="PANTHER" id="PTHR17985:SF8">
    <property type="entry name" value="TRANSPORT AND GOLGI ORGANIZATION PROTEIN 2 HOMOLOG"/>
    <property type="match status" value="1"/>
</dbReference>
<organism evidence="1 2">
    <name type="scientific">Nocardia gamkensis</name>
    <dbReference type="NCBI Taxonomy" id="352869"/>
    <lineage>
        <taxon>Bacteria</taxon>
        <taxon>Bacillati</taxon>
        <taxon>Actinomycetota</taxon>
        <taxon>Actinomycetes</taxon>
        <taxon>Mycobacteriales</taxon>
        <taxon>Nocardiaceae</taxon>
        <taxon>Nocardia</taxon>
    </lineage>
</organism>
<protein>
    <submittedName>
        <fullName evidence="1">NRDE family protein</fullName>
    </submittedName>
</protein>
<sequence>MCLVLIGWRAHPDYRLIVAANRDEFYTRPTESMRWWPEAPGLLAGRDTGAPGRAEGEPPGTWLGLSTQPHGNNRFATVTNVRDPADQRLDARSRGALLMDFLRGAADRGTAGEFPGPEKYVLDVAAAPDDYNGYNLVVSDLRTLWWHSNRSAVEPSELAPGFHGLSNGTFVTSGGPSRGEEDLSAPQPIWPKVRAGLTGLREIARTDPGAVDRYFEVLADRTEAPDERLPRTGVPHDLERALSARFVAHTVHGTRASTVLVVGEDGTFEMVERSFGRMGEELGEVVVRGLLDLTG</sequence>
<keyword evidence="2" id="KW-1185">Reference proteome</keyword>
<accession>A0A7X6L3Z9</accession>
<dbReference type="Proteomes" id="UP000540698">
    <property type="component" value="Unassembled WGS sequence"/>
</dbReference>
<evidence type="ECO:0000313" key="1">
    <source>
        <dbReference type="EMBL" id="NKY27419.1"/>
    </source>
</evidence>
<dbReference type="AlphaFoldDB" id="A0A7X6L3Z9"/>